<comment type="caution">
    <text evidence="5">The sequence shown here is derived from an EMBL/GenBank/DDBJ whole genome shotgun (WGS) entry which is preliminary data.</text>
</comment>
<proteinExistence type="predicted"/>
<dbReference type="GO" id="GO:0016787">
    <property type="term" value="F:hydrolase activity"/>
    <property type="evidence" value="ECO:0007669"/>
    <property type="project" value="UniProtKB-KW"/>
</dbReference>
<dbReference type="Pfam" id="PF02626">
    <property type="entry name" value="CT_A_B"/>
    <property type="match status" value="1"/>
</dbReference>
<dbReference type="Gene3D" id="2.40.100.10">
    <property type="entry name" value="Cyclophilin-like"/>
    <property type="match status" value="1"/>
</dbReference>
<dbReference type="InterPro" id="IPR003778">
    <property type="entry name" value="CT_A_B"/>
</dbReference>
<feature type="domain" description="Carboxyltransferase" evidence="4">
    <location>
        <begin position="24"/>
        <end position="321"/>
    </location>
</feature>
<keyword evidence="2" id="KW-0378">Hydrolase</keyword>
<dbReference type="RefSeq" id="WP_133236777.1">
    <property type="nucleotide sequence ID" value="NZ_SMRT01000035.1"/>
</dbReference>
<dbReference type="PANTHER" id="PTHR43309">
    <property type="entry name" value="5-OXOPROLINASE SUBUNIT C"/>
    <property type="match status" value="1"/>
</dbReference>
<organism evidence="5 6">
    <name type="scientific">Paenibacillus piri</name>
    <dbReference type="NCBI Taxonomy" id="2547395"/>
    <lineage>
        <taxon>Bacteria</taxon>
        <taxon>Bacillati</taxon>
        <taxon>Bacillota</taxon>
        <taxon>Bacilli</taxon>
        <taxon>Bacillales</taxon>
        <taxon>Paenibacillaceae</taxon>
        <taxon>Paenibacillus</taxon>
    </lineage>
</organism>
<keyword evidence="1" id="KW-0547">Nucleotide-binding</keyword>
<dbReference type="AlphaFoldDB" id="A0A4R5K8J3"/>
<accession>A0A4R5K8J3</accession>
<evidence type="ECO:0000313" key="6">
    <source>
        <dbReference type="Proteomes" id="UP000295636"/>
    </source>
</evidence>
<evidence type="ECO:0000256" key="2">
    <source>
        <dbReference type="ARBA" id="ARBA00022801"/>
    </source>
</evidence>
<dbReference type="SMART" id="SM00797">
    <property type="entry name" value="AHS2"/>
    <property type="match status" value="1"/>
</dbReference>
<evidence type="ECO:0000256" key="1">
    <source>
        <dbReference type="ARBA" id="ARBA00022741"/>
    </source>
</evidence>
<dbReference type="GO" id="GO:0016740">
    <property type="term" value="F:transferase activity"/>
    <property type="evidence" value="ECO:0007669"/>
    <property type="project" value="UniProtKB-KW"/>
</dbReference>
<dbReference type="EMBL" id="SMRT01000035">
    <property type="protein sequence ID" value="TDF89782.1"/>
    <property type="molecule type" value="Genomic_DNA"/>
</dbReference>
<dbReference type="Proteomes" id="UP000295636">
    <property type="component" value="Unassembled WGS sequence"/>
</dbReference>
<dbReference type="NCBIfam" id="TIGR00724">
    <property type="entry name" value="urea_amlyse_rel"/>
    <property type="match status" value="1"/>
</dbReference>
<gene>
    <name evidence="5" type="ORF">E1757_34315</name>
</gene>
<dbReference type="InterPro" id="IPR029000">
    <property type="entry name" value="Cyclophilin-like_dom_sf"/>
</dbReference>
<dbReference type="GO" id="GO:0005524">
    <property type="term" value="F:ATP binding"/>
    <property type="evidence" value="ECO:0007669"/>
    <property type="project" value="UniProtKB-KW"/>
</dbReference>
<dbReference type="OrthoDB" id="9782422at2"/>
<evidence type="ECO:0000259" key="4">
    <source>
        <dbReference type="SMART" id="SM00797"/>
    </source>
</evidence>
<keyword evidence="3" id="KW-0067">ATP-binding</keyword>
<dbReference type="PANTHER" id="PTHR43309:SF5">
    <property type="entry name" value="5-OXOPROLINASE SUBUNIT C"/>
    <property type="match status" value="1"/>
</dbReference>
<dbReference type="SUPFAM" id="SSF50891">
    <property type="entry name" value="Cyclophilin-like"/>
    <property type="match status" value="1"/>
</dbReference>
<protein>
    <submittedName>
        <fullName evidence="5">Biotin-dependent carboxyltransferase family protein</fullName>
    </submittedName>
</protein>
<sequence>MTIHVQKPGLLTTLQDSGRYGYQQYGVIVSGAMDRFAHKTANLLVGNEETEASLEITIIGPALYFETPALISICGSDLSPKIDGMPVPLWRPVYIKAGATVQFGSSREGCRCYLAVSGGIDVPRQMNSYSTYLRAGLGGFQGRALKENDRLSIKPITKLGAKMMERLGGNARDAAFGSVSWRVSFELMPAYEANPEIRVIPGAQYPLFDPASLENLFATEFKVQPQSDRMGYRLAGKPIHMREPKEMLSEPVTFGTVQVPPDGNLIVLMADRQTTGGYPKVAQVISADLPLLAQAQIGSSIRFRLVDLREAQEAYLMTELNLNFLKKSIQMHFI</sequence>
<dbReference type="InterPro" id="IPR052708">
    <property type="entry name" value="PxpC"/>
</dbReference>
<keyword evidence="5" id="KW-0808">Transferase</keyword>
<evidence type="ECO:0000313" key="5">
    <source>
        <dbReference type="EMBL" id="TDF89782.1"/>
    </source>
</evidence>
<name>A0A4R5K8J3_9BACL</name>
<keyword evidence="6" id="KW-1185">Reference proteome</keyword>
<evidence type="ECO:0000256" key="3">
    <source>
        <dbReference type="ARBA" id="ARBA00022840"/>
    </source>
</evidence>
<reference evidence="5 6" key="1">
    <citation type="submission" date="2019-03" db="EMBL/GenBank/DDBJ databases">
        <title>This is whole genome sequence of Paenibacillus sp MS74 strain.</title>
        <authorList>
            <person name="Trinh H.N."/>
        </authorList>
    </citation>
    <scope>NUCLEOTIDE SEQUENCE [LARGE SCALE GENOMIC DNA]</scope>
    <source>
        <strain evidence="5 6">MS74</strain>
    </source>
</reference>